<dbReference type="Proteomes" id="UP000034392">
    <property type="component" value="Chromosome"/>
</dbReference>
<keyword evidence="4" id="KW-0378">Hydrolase</keyword>
<keyword evidence="3" id="KW-0624">Polysaccharide degradation</keyword>
<dbReference type="InterPro" id="IPR008928">
    <property type="entry name" value="6-hairpin_glycosidase_sf"/>
</dbReference>
<name>A0A0F7KWR0_9SPHN</name>
<dbReference type="GO" id="GO:0000272">
    <property type="term" value="P:polysaccharide catabolic process"/>
    <property type="evidence" value="ECO:0007669"/>
    <property type="project" value="UniProtKB-KW"/>
</dbReference>
<keyword evidence="2" id="KW-0119">Carbohydrate metabolism</keyword>
<dbReference type="RefSeq" id="WP_235979297.1">
    <property type="nucleotide sequence ID" value="NZ_CP011452.2"/>
</dbReference>
<dbReference type="PATRIC" id="fig|1267766.3.peg.2235"/>
<dbReference type="InterPro" id="IPR004197">
    <property type="entry name" value="Cellulase_Ig-like"/>
</dbReference>
<dbReference type="EMBL" id="CP011452">
    <property type="protein sequence ID" value="AKH43240.1"/>
    <property type="molecule type" value="Genomic_DNA"/>
</dbReference>
<keyword evidence="4" id="KW-0326">Glycosidase</keyword>
<dbReference type="Gene3D" id="2.60.40.10">
    <property type="entry name" value="Immunoglobulins"/>
    <property type="match status" value="1"/>
</dbReference>
<evidence type="ECO:0000256" key="1">
    <source>
        <dbReference type="ARBA" id="ARBA00007072"/>
    </source>
</evidence>
<evidence type="ECO:0000313" key="5">
    <source>
        <dbReference type="Proteomes" id="UP000034392"/>
    </source>
</evidence>
<dbReference type="SUPFAM" id="SSF81296">
    <property type="entry name" value="E set domains"/>
    <property type="match status" value="1"/>
</dbReference>
<proteinExistence type="inferred from homology"/>
<dbReference type="InterPro" id="IPR012341">
    <property type="entry name" value="6hp_glycosidase-like_sf"/>
</dbReference>
<evidence type="ECO:0000256" key="3">
    <source>
        <dbReference type="ARBA" id="ARBA00023326"/>
    </source>
</evidence>
<dbReference type="InterPro" id="IPR001701">
    <property type="entry name" value="Glyco_hydro_9"/>
</dbReference>
<sequence length="837" mass="91663">MGYKQMFLAGAACIASVWAASALAQESEPLTLSEAEYFQADGANVLVFSNWYDGLFADSKISGIELIQQGERIATNGDVRLSATPGQWDPIGRLVERKVDAENGRIEVTLEYPDHDFTYRIVAQNAGEGVDLAVVLDAPLPPELAGKAGLNLEFLPSAYFRQSYFADGTPGAFPRHPAGNMVAGGPRNAASGRDFGPGAEPLPLATGRRLVLAPGDAARHVRIEAGSGELALYDGRNQAQNGWFVVRSMIPSGRTGKVIEWTLTPNSVPGWLRDPVIGHSQLGYAPQQAKRAVIELDANDAGGGEMRLLRIDPDGGETIVQSGAPDPWGNYLRYRYAVFDFSEVRETGLYALDYRGQRTSPFRIARDVYEDVWHPGMDVFMPVQMDHMLVNEAYRVWHGDPHRDDARQAPVNHEHIDLYRQGPTTDTPFAPGEHVPGLNVGGWLDAGDFDIRTQTQYAVVRELAHIWEDFRPTRDQTLVDHDLRRVEIHVPDGKPDMQQQIAHGVHYLLSMYDAVGHAVHGVVEPDVAQYTHLGDAASKTDGLIFDPKLSFGERTATHSGTPDDRWVFTSRASALDYGTAAALAAASRALGGYDDALARKALHMAEQVWAEEQSRPPFTFTHGNTTGGWLPGEEFMATAELLSATGKQEYARHIAQIWPQIAPRAAQYLRMALRILPHMPESWRAEIEQVAREAVSATEPFTGPNPYGVPITTGGWAGNGAIIETGLTDYAIHKAFPQLSDGQAVYRALDYLHGTHPASNLSFVSAVGAKSKEVAYGSNRADHSFIPGGVVPGVLIIKPDYPENQENWPYFWGENEYVVNMTPSYVALVHAAIEMGD</sequence>
<keyword evidence="5" id="KW-1185">Reference proteome</keyword>
<dbReference type="CDD" id="cd02850">
    <property type="entry name" value="E_set_Cellulase_N"/>
    <property type="match status" value="1"/>
</dbReference>
<dbReference type="STRING" id="1267766.WYH_02207"/>
<dbReference type="Pfam" id="PF00759">
    <property type="entry name" value="Glyco_hydro_9"/>
    <property type="match status" value="1"/>
</dbReference>
<protein>
    <submittedName>
        <fullName evidence="4">Endoglucanase D</fullName>
        <ecNumber evidence="4">3.2.1.4</ecNumber>
    </submittedName>
</protein>
<comment type="similarity">
    <text evidence="1">Belongs to the glycosyl hydrolase 9 (cellulase E) family.</text>
</comment>
<evidence type="ECO:0000313" key="4">
    <source>
        <dbReference type="EMBL" id="AKH43240.1"/>
    </source>
</evidence>
<dbReference type="GO" id="GO:0008810">
    <property type="term" value="F:cellulase activity"/>
    <property type="evidence" value="ECO:0007669"/>
    <property type="project" value="UniProtKB-EC"/>
</dbReference>
<organism evidence="4 5">
    <name type="scientific">Croceibacterium atlanticum</name>
    <dbReference type="NCBI Taxonomy" id="1267766"/>
    <lineage>
        <taxon>Bacteria</taxon>
        <taxon>Pseudomonadati</taxon>
        <taxon>Pseudomonadota</taxon>
        <taxon>Alphaproteobacteria</taxon>
        <taxon>Sphingomonadales</taxon>
        <taxon>Erythrobacteraceae</taxon>
        <taxon>Croceibacterium</taxon>
    </lineage>
</organism>
<dbReference type="EC" id="3.2.1.4" evidence="4"/>
<evidence type="ECO:0000256" key="2">
    <source>
        <dbReference type="ARBA" id="ARBA00023277"/>
    </source>
</evidence>
<reference evidence="4" key="1">
    <citation type="submission" date="2015-05" db="EMBL/GenBank/DDBJ databases">
        <title>The complete genome of Altererythrobacter atlanticus strain 26DY36.</title>
        <authorList>
            <person name="Wu Y.-H."/>
            <person name="Cheng H."/>
            <person name="Wu X.-W."/>
        </authorList>
    </citation>
    <scope>NUCLEOTIDE SEQUENCE [LARGE SCALE GENOMIC DNA]</scope>
    <source>
        <strain evidence="4">26DY36</strain>
    </source>
</reference>
<dbReference type="AlphaFoldDB" id="A0A0F7KWR0"/>
<accession>A0A0F7KWR0</accession>
<dbReference type="InterPro" id="IPR013783">
    <property type="entry name" value="Ig-like_fold"/>
</dbReference>
<dbReference type="KEGG" id="aay:WYH_02207"/>
<gene>
    <name evidence="4" type="primary">celD</name>
    <name evidence="4" type="ORF">WYH_02207</name>
</gene>
<dbReference type="Gene3D" id="1.50.10.10">
    <property type="match status" value="1"/>
</dbReference>
<dbReference type="SUPFAM" id="SSF48208">
    <property type="entry name" value="Six-hairpin glycosidases"/>
    <property type="match status" value="1"/>
</dbReference>
<dbReference type="InterPro" id="IPR014756">
    <property type="entry name" value="Ig_E-set"/>
</dbReference>